<dbReference type="SUPFAM" id="SSF48452">
    <property type="entry name" value="TPR-like"/>
    <property type="match status" value="1"/>
</dbReference>
<evidence type="ECO:0000313" key="4">
    <source>
        <dbReference type="Proteomes" id="UP000228934"/>
    </source>
</evidence>
<dbReference type="PANTHER" id="PTHR31859:SF3">
    <property type="entry name" value="TETRATRICOPEPTIDE REPEAT PROTEIN 39A"/>
    <property type="match status" value="1"/>
</dbReference>
<accession>A0A2G9RE96</accession>
<evidence type="ECO:0000256" key="1">
    <source>
        <dbReference type="ARBA" id="ARBA00006400"/>
    </source>
</evidence>
<dbReference type="EMBL" id="KV949053">
    <property type="protein sequence ID" value="PIO25543.1"/>
    <property type="molecule type" value="Genomic_DNA"/>
</dbReference>
<dbReference type="Gene3D" id="1.25.40.10">
    <property type="entry name" value="Tetratricopeptide repeat domain"/>
    <property type="match status" value="1"/>
</dbReference>
<keyword evidence="2" id="KW-0802">TPR repeat</keyword>
<dbReference type="InterPro" id="IPR011990">
    <property type="entry name" value="TPR-like_helical_dom_sf"/>
</dbReference>
<dbReference type="PANTHER" id="PTHR31859">
    <property type="entry name" value="TETRATRICOPEPTIDE REPEAT PROTEIN 39 FAMILY MEMBER"/>
    <property type="match status" value="1"/>
</dbReference>
<organism evidence="3 4">
    <name type="scientific">Aquarana catesbeiana</name>
    <name type="common">American bullfrog</name>
    <name type="synonym">Rana catesbeiana</name>
    <dbReference type="NCBI Taxonomy" id="8400"/>
    <lineage>
        <taxon>Eukaryota</taxon>
        <taxon>Metazoa</taxon>
        <taxon>Chordata</taxon>
        <taxon>Craniata</taxon>
        <taxon>Vertebrata</taxon>
        <taxon>Euteleostomi</taxon>
        <taxon>Amphibia</taxon>
        <taxon>Batrachia</taxon>
        <taxon>Anura</taxon>
        <taxon>Neobatrachia</taxon>
        <taxon>Ranoidea</taxon>
        <taxon>Ranidae</taxon>
        <taxon>Aquarana</taxon>
    </lineage>
</organism>
<name>A0A2G9RE96_AQUCT</name>
<evidence type="ECO:0000313" key="3">
    <source>
        <dbReference type="EMBL" id="PIO25543.1"/>
    </source>
</evidence>
<gene>
    <name evidence="3" type="ORF">AB205_0106740</name>
</gene>
<dbReference type="InterPro" id="IPR019412">
    <property type="entry name" value="IML2/TPR_39"/>
</dbReference>
<comment type="similarity">
    <text evidence="1">Belongs to the TTC39 family.</text>
</comment>
<proteinExistence type="inferred from homology"/>
<dbReference type="Pfam" id="PF13181">
    <property type="entry name" value="TPR_8"/>
    <property type="match status" value="1"/>
</dbReference>
<evidence type="ECO:0008006" key="5">
    <source>
        <dbReference type="Google" id="ProtNLM"/>
    </source>
</evidence>
<dbReference type="InterPro" id="IPR019734">
    <property type="entry name" value="TPR_rpt"/>
</dbReference>
<dbReference type="AlphaFoldDB" id="A0A2G9RE96"/>
<keyword evidence="4" id="KW-1185">Reference proteome</keyword>
<dbReference type="Proteomes" id="UP000228934">
    <property type="component" value="Unassembled WGS sequence"/>
</dbReference>
<protein>
    <recommendedName>
        <fullName evidence="5">Tetratricopeptide repeat protein 30</fullName>
    </recommendedName>
</protein>
<evidence type="ECO:0000256" key="2">
    <source>
        <dbReference type="ARBA" id="ARBA00022803"/>
    </source>
</evidence>
<sequence>MSASEFLVDDQCLVKLLKGLCLKYLDRIDEAEECFKYISVNEKRIKYDEYLVPNALLELALLYLQLDRREDAVKLLESAK</sequence>
<reference evidence="4" key="1">
    <citation type="journal article" date="2017" name="Nat. Commun.">
        <title>The North American bullfrog draft genome provides insight into hormonal regulation of long noncoding RNA.</title>
        <authorList>
            <person name="Hammond S.A."/>
            <person name="Warren R.L."/>
            <person name="Vandervalk B.P."/>
            <person name="Kucuk E."/>
            <person name="Khan H."/>
            <person name="Gibb E.A."/>
            <person name="Pandoh P."/>
            <person name="Kirk H."/>
            <person name="Zhao Y."/>
            <person name="Jones M."/>
            <person name="Mungall A.J."/>
            <person name="Coope R."/>
            <person name="Pleasance S."/>
            <person name="Moore R.A."/>
            <person name="Holt R.A."/>
            <person name="Round J.M."/>
            <person name="Ohora S."/>
            <person name="Walle B.V."/>
            <person name="Veldhoen N."/>
            <person name="Helbing C.C."/>
            <person name="Birol I."/>
        </authorList>
    </citation>
    <scope>NUCLEOTIDE SEQUENCE [LARGE SCALE GENOMIC DNA]</scope>
</reference>